<organism evidence="3 4">
    <name type="scientific">Sphaerobolus stellatus (strain SS14)</name>
    <dbReference type="NCBI Taxonomy" id="990650"/>
    <lineage>
        <taxon>Eukaryota</taxon>
        <taxon>Fungi</taxon>
        <taxon>Dikarya</taxon>
        <taxon>Basidiomycota</taxon>
        <taxon>Agaricomycotina</taxon>
        <taxon>Agaricomycetes</taxon>
        <taxon>Phallomycetidae</taxon>
        <taxon>Geastrales</taxon>
        <taxon>Sphaerobolaceae</taxon>
        <taxon>Sphaerobolus</taxon>
    </lineage>
</organism>
<dbReference type="FunFam" id="3.40.50.720:FF:000121">
    <property type="entry name" value="Prostaglandin reductase 2"/>
    <property type="match status" value="1"/>
</dbReference>
<dbReference type="OrthoDB" id="809632at2759"/>
<dbReference type="InterPro" id="IPR013149">
    <property type="entry name" value="ADH-like_C"/>
</dbReference>
<dbReference type="InterPro" id="IPR041694">
    <property type="entry name" value="ADH_N_2"/>
</dbReference>
<dbReference type="SUPFAM" id="SSF51735">
    <property type="entry name" value="NAD(P)-binding Rossmann-fold domains"/>
    <property type="match status" value="1"/>
</dbReference>
<dbReference type="SUPFAM" id="SSF50129">
    <property type="entry name" value="GroES-like"/>
    <property type="match status" value="1"/>
</dbReference>
<accession>A0A0C9V9R2</accession>
<protein>
    <recommendedName>
        <fullName evidence="2">Enoyl reductase (ER) domain-containing protein</fullName>
    </recommendedName>
</protein>
<dbReference type="GO" id="GO:0016628">
    <property type="term" value="F:oxidoreductase activity, acting on the CH-CH group of donors, NAD or NADP as acceptor"/>
    <property type="evidence" value="ECO:0007669"/>
    <property type="project" value="InterPro"/>
</dbReference>
<dbReference type="PANTHER" id="PTHR43205">
    <property type="entry name" value="PROSTAGLANDIN REDUCTASE"/>
    <property type="match status" value="1"/>
</dbReference>
<reference evidence="3 4" key="1">
    <citation type="submission" date="2014-06" db="EMBL/GenBank/DDBJ databases">
        <title>Evolutionary Origins and Diversification of the Mycorrhizal Mutualists.</title>
        <authorList>
            <consortium name="DOE Joint Genome Institute"/>
            <consortium name="Mycorrhizal Genomics Consortium"/>
            <person name="Kohler A."/>
            <person name="Kuo A."/>
            <person name="Nagy L.G."/>
            <person name="Floudas D."/>
            <person name="Copeland A."/>
            <person name="Barry K.W."/>
            <person name="Cichocki N."/>
            <person name="Veneault-Fourrey C."/>
            <person name="LaButti K."/>
            <person name="Lindquist E.A."/>
            <person name="Lipzen A."/>
            <person name="Lundell T."/>
            <person name="Morin E."/>
            <person name="Murat C."/>
            <person name="Riley R."/>
            <person name="Ohm R."/>
            <person name="Sun H."/>
            <person name="Tunlid A."/>
            <person name="Henrissat B."/>
            <person name="Grigoriev I.V."/>
            <person name="Hibbett D.S."/>
            <person name="Martin F."/>
        </authorList>
    </citation>
    <scope>NUCLEOTIDE SEQUENCE [LARGE SCALE GENOMIC DNA]</scope>
    <source>
        <strain evidence="3 4">SS14</strain>
    </source>
</reference>
<dbReference type="EMBL" id="KN837162">
    <property type="protein sequence ID" value="KIJ38267.1"/>
    <property type="molecule type" value="Genomic_DNA"/>
</dbReference>
<dbReference type="Gene3D" id="3.90.180.10">
    <property type="entry name" value="Medium-chain alcohol dehydrogenases, catalytic domain"/>
    <property type="match status" value="1"/>
</dbReference>
<evidence type="ECO:0000256" key="1">
    <source>
        <dbReference type="ARBA" id="ARBA00023002"/>
    </source>
</evidence>
<keyword evidence="4" id="KW-1185">Reference proteome</keyword>
<sequence length="341" mass="37351">MTPVPNPRILYASIPTGYPIPGENTKYDDSEQIDLENVPLKGGYLTRTVLISPEPWLRERLRDPTVASYSSPMRLGLPMVGSGLVKVIRSEDPKIKVGDFMTGLILDNDARGLSGLTKVRKLPGKDWTALPGVLGAPGMTAWIGLKEYGDLKKGETIYVSTGAGALGSMVCQFAQAAGLKVIASTGSDEKVKYLMEVIGVDHAFNYKTTKVDSALSKWGPIDVYWDNVGGETLDAAIAHCNVHARILACGYISEYNGEEKYGNLAWFFKKRIRMYGILTSDLVPKWGGAFFEEMYRLLAEGELKTQEHIVHGLENADKAWVELLQGKHLGKTVVVVSDPEA</sequence>
<keyword evidence="1" id="KW-0560">Oxidoreductase</keyword>
<dbReference type="PANTHER" id="PTHR43205:SF7">
    <property type="entry name" value="PROSTAGLANDIN REDUCTASE 1"/>
    <property type="match status" value="1"/>
</dbReference>
<dbReference type="InterPro" id="IPR045010">
    <property type="entry name" value="MDR_fam"/>
</dbReference>
<dbReference type="InterPro" id="IPR036291">
    <property type="entry name" value="NAD(P)-bd_dom_sf"/>
</dbReference>
<dbReference type="Pfam" id="PF16884">
    <property type="entry name" value="ADH_N_2"/>
    <property type="match status" value="1"/>
</dbReference>
<dbReference type="CDD" id="cd05288">
    <property type="entry name" value="PGDH"/>
    <property type="match status" value="1"/>
</dbReference>
<dbReference type="SMART" id="SM00829">
    <property type="entry name" value="PKS_ER"/>
    <property type="match status" value="1"/>
</dbReference>
<dbReference type="Gene3D" id="3.40.50.720">
    <property type="entry name" value="NAD(P)-binding Rossmann-like Domain"/>
    <property type="match status" value="1"/>
</dbReference>
<dbReference type="InterPro" id="IPR020843">
    <property type="entry name" value="ER"/>
</dbReference>
<dbReference type="Proteomes" id="UP000054279">
    <property type="component" value="Unassembled WGS sequence"/>
</dbReference>
<evidence type="ECO:0000259" key="2">
    <source>
        <dbReference type="SMART" id="SM00829"/>
    </source>
</evidence>
<evidence type="ECO:0000313" key="4">
    <source>
        <dbReference type="Proteomes" id="UP000054279"/>
    </source>
</evidence>
<name>A0A0C9V9R2_SPHS4</name>
<gene>
    <name evidence="3" type="ORF">M422DRAFT_176932</name>
</gene>
<dbReference type="Pfam" id="PF00107">
    <property type="entry name" value="ADH_zinc_N"/>
    <property type="match status" value="1"/>
</dbReference>
<evidence type="ECO:0000313" key="3">
    <source>
        <dbReference type="EMBL" id="KIJ38267.1"/>
    </source>
</evidence>
<feature type="domain" description="Enoyl reductase (ER)" evidence="2">
    <location>
        <begin position="43"/>
        <end position="334"/>
    </location>
</feature>
<dbReference type="InterPro" id="IPR011032">
    <property type="entry name" value="GroES-like_sf"/>
</dbReference>
<dbReference type="HOGENOM" id="CLU_026673_29_1_1"/>
<proteinExistence type="predicted"/>
<dbReference type="AlphaFoldDB" id="A0A0C9V9R2"/>